<keyword evidence="1" id="KW-0472">Membrane</keyword>
<proteinExistence type="predicted"/>
<dbReference type="AlphaFoldDB" id="A0A6U8XFG0"/>
<feature type="transmembrane region" description="Helical" evidence="1">
    <location>
        <begin position="82"/>
        <end position="105"/>
    </location>
</feature>
<dbReference type="EMBL" id="HBGW01063583">
    <property type="protein sequence ID" value="CAD9608979.1"/>
    <property type="molecule type" value="Transcribed_RNA"/>
</dbReference>
<keyword evidence="1" id="KW-0812">Transmembrane</keyword>
<evidence type="ECO:0000256" key="1">
    <source>
        <dbReference type="SAM" id="Phobius"/>
    </source>
</evidence>
<keyword evidence="1" id="KW-1133">Transmembrane helix</keyword>
<sequence>MAPGSAVTHLLNGGALPPDMAVVWISGYHGQGLCGEGNKCRRGGVPAAAFDDAVARCGLAERMPGDARERFDAAANGFVSRLWVYGIVLGSVLMACGLLAAWGIMTMETVLPEVTGELRGMLFVLPAIPLVACLAFGFRRRCLRCDAQLAGVVEEVRREAGVDSMWFVSLREFSSGAAAAGYLQGRCILFQRHHMRAP</sequence>
<reference evidence="2" key="1">
    <citation type="submission" date="2021-01" db="EMBL/GenBank/DDBJ databases">
        <authorList>
            <person name="Corre E."/>
            <person name="Pelletier E."/>
            <person name="Niang G."/>
            <person name="Scheremetjew M."/>
            <person name="Finn R."/>
            <person name="Kale V."/>
            <person name="Holt S."/>
            <person name="Cochrane G."/>
            <person name="Meng A."/>
            <person name="Brown T."/>
            <person name="Cohen L."/>
        </authorList>
    </citation>
    <scope>NUCLEOTIDE SEQUENCE</scope>
    <source>
        <strain evidence="2">RCC3387</strain>
    </source>
</reference>
<gene>
    <name evidence="2" type="ORF">BRAN1462_LOCUS40561</name>
</gene>
<organism evidence="2">
    <name type="scientific">Zooxanthella nutricula</name>
    <dbReference type="NCBI Taxonomy" id="1333877"/>
    <lineage>
        <taxon>Eukaryota</taxon>
        <taxon>Sar</taxon>
        <taxon>Alveolata</taxon>
        <taxon>Dinophyceae</taxon>
        <taxon>Peridiniales</taxon>
        <taxon>Peridiniales incertae sedis</taxon>
        <taxon>Zooxanthella</taxon>
    </lineage>
</organism>
<protein>
    <submittedName>
        <fullName evidence="2">Uncharacterized protein</fullName>
    </submittedName>
</protein>
<name>A0A6U8XFG0_9DINO</name>
<accession>A0A6U8XFG0</accession>
<evidence type="ECO:0000313" key="2">
    <source>
        <dbReference type="EMBL" id="CAD9608979.1"/>
    </source>
</evidence>
<feature type="transmembrane region" description="Helical" evidence="1">
    <location>
        <begin position="120"/>
        <end position="138"/>
    </location>
</feature>